<dbReference type="AlphaFoldDB" id="F0WL12"/>
<evidence type="ECO:0000313" key="1">
    <source>
        <dbReference type="EMBL" id="CCA21971.1"/>
    </source>
</evidence>
<dbReference type="HOGENOM" id="CLU_2908746_0_0_1"/>
<reference evidence="1" key="1">
    <citation type="journal article" date="2011" name="PLoS Biol.">
        <title>Gene gain and loss during evolution of obligate parasitism in the white rust pathogen of Arabidopsis thaliana.</title>
        <authorList>
            <person name="Kemen E."/>
            <person name="Gardiner A."/>
            <person name="Schultz-Larsen T."/>
            <person name="Kemen A.C."/>
            <person name="Balmuth A.L."/>
            <person name="Robert-Seilaniantz A."/>
            <person name="Bailey K."/>
            <person name="Holub E."/>
            <person name="Studholme D.J."/>
            <person name="Maclean D."/>
            <person name="Jones J.D."/>
        </authorList>
    </citation>
    <scope>NUCLEOTIDE SEQUENCE</scope>
</reference>
<accession>F0WL12</accession>
<organism evidence="1">
    <name type="scientific">Albugo laibachii Nc14</name>
    <dbReference type="NCBI Taxonomy" id="890382"/>
    <lineage>
        <taxon>Eukaryota</taxon>
        <taxon>Sar</taxon>
        <taxon>Stramenopiles</taxon>
        <taxon>Oomycota</taxon>
        <taxon>Peronosporomycetes</taxon>
        <taxon>Albuginales</taxon>
        <taxon>Albuginaceae</taxon>
        <taxon>Albugo</taxon>
    </lineage>
</organism>
<protein>
    <submittedName>
        <fullName evidence="1">AlNc14C139G7201 protein</fullName>
    </submittedName>
</protein>
<name>F0WL12_9STRA</name>
<proteinExistence type="predicted"/>
<dbReference type="EMBL" id="FR824184">
    <property type="protein sequence ID" value="CCA21971.1"/>
    <property type="molecule type" value="Genomic_DNA"/>
</dbReference>
<gene>
    <name evidence="1" type="primary">AlNc14C139G7201</name>
    <name evidence="1" type="ORF">ALNC14_081140</name>
</gene>
<sequence>MKHGGWMTEDLNYVLCHYSAIIETSQSMVQYGPLVINLLTTGLQIDSCCQRVRNFQQLRMYY</sequence>
<reference evidence="1" key="2">
    <citation type="submission" date="2011-02" db="EMBL/GenBank/DDBJ databases">
        <authorList>
            <person name="MacLean D."/>
        </authorList>
    </citation>
    <scope>NUCLEOTIDE SEQUENCE</scope>
</reference>